<evidence type="ECO:0008006" key="10">
    <source>
        <dbReference type="Google" id="ProtNLM"/>
    </source>
</evidence>
<evidence type="ECO:0000256" key="2">
    <source>
        <dbReference type="ARBA" id="ARBA00022692"/>
    </source>
</evidence>
<dbReference type="GO" id="GO:0005385">
    <property type="term" value="F:zinc ion transmembrane transporter activity"/>
    <property type="evidence" value="ECO:0007669"/>
    <property type="project" value="TreeGrafter"/>
</dbReference>
<keyword evidence="3 6" id="KW-1133">Transmembrane helix</keyword>
<feature type="signal peptide" evidence="7">
    <location>
        <begin position="1"/>
        <end position="27"/>
    </location>
</feature>
<evidence type="ECO:0000256" key="3">
    <source>
        <dbReference type="ARBA" id="ARBA00022989"/>
    </source>
</evidence>
<evidence type="ECO:0000256" key="4">
    <source>
        <dbReference type="ARBA" id="ARBA00023136"/>
    </source>
</evidence>
<keyword evidence="4 6" id="KW-0472">Membrane</keyword>
<dbReference type="Pfam" id="PF02535">
    <property type="entry name" value="Zip"/>
    <property type="match status" value="1"/>
</dbReference>
<feature type="chain" id="PRO_5035253569" description="Zinc transporter ZIP3" evidence="7">
    <location>
        <begin position="28"/>
        <end position="654"/>
    </location>
</feature>
<evidence type="ECO:0000313" key="9">
    <source>
        <dbReference type="Proteomes" id="UP000789390"/>
    </source>
</evidence>
<feature type="region of interest" description="Disordered" evidence="5">
    <location>
        <begin position="326"/>
        <end position="346"/>
    </location>
</feature>
<feature type="transmembrane region" description="Helical" evidence="6">
    <location>
        <begin position="160"/>
        <end position="177"/>
    </location>
</feature>
<evidence type="ECO:0000256" key="5">
    <source>
        <dbReference type="SAM" id="MobiDB-lite"/>
    </source>
</evidence>
<comment type="subcellular location">
    <subcellularLocation>
        <location evidence="1">Membrane</location>
        <topology evidence="1">Multi-pass membrane protein</topology>
    </subcellularLocation>
</comment>
<evidence type="ECO:0000256" key="7">
    <source>
        <dbReference type="SAM" id="SignalP"/>
    </source>
</evidence>
<feature type="transmembrane region" description="Helical" evidence="6">
    <location>
        <begin position="77"/>
        <end position="98"/>
    </location>
</feature>
<accession>A0A8J2W9W5</accession>
<protein>
    <recommendedName>
        <fullName evidence="10">Zinc transporter ZIP3</fullName>
    </recommendedName>
</protein>
<gene>
    <name evidence="8" type="ORF">DGAL_LOCUS13995</name>
</gene>
<comment type="caution">
    <text evidence="8">The sequence shown here is derived from an EMBL/GenBank/DDBJ whole genome shotgun (WGS) entry which is preliminary data.</text>
</comment>
<reference evidence="8" key="1">
    <citation type="submission" date="2021-11" db="EMBL/GenBank/DDBJ databases">
        <authorList>
            <person name="Schell T."/>
        </authorList>
    </citation>
    <scope>NUCLEOTIDE SEQUENCE</scope>
    <source>
        <strain evidence="8">M5</strain>
    </source>
</reference>
<dbReference type="PANTHER" id="PTHR11040:SF203">
    <property type="entry name" value="FI18611P1-RELATED"/>
    <property type="match status" value="1"/>
</dbReference>
<feature type="transmembrane region" description="Helical" evidence="6">
    <location>
        <begin position="119"/>
        <end position="140"/>
    </location>
</feature>
<organism evidence="8 9">
    <name type="scientific">Daphnia galeata</name>
    <dbReference type="NCBI Taxonomy" id="27404"/>
    <lineage>
        <taxon>Eukaryota</taxon>
        <taxon>Metazoa</taxon>
        <taxon>Ecdysozoa</taxon>
        <taxon>Arthropoda</taxon>
        <taxon>Crustacea</taxon>
        <taxon>Branchiopoda</taxon>
        <taxon>Diplostraca</taxon>
        <taxon>Cladocera</taxon>
        <taxon>Anomopoda</taxon>
        <taxon>Daphniidae</taxon>
        <taxon>Daphnia</taxon>
    </lineage>
</organism>
<keyword evidence="9" id="KW-1185">Reference proteome</keyword>
<feature type="compositionally biased region" description="Polar residues" evidence="5">
    <location>
        <begin position="326"/>
        <end position="335"/>
    </location>
</feature>
<dbReference type="AlphaFoldDB" id="A0A8J2W9W5"/>
<feature type="transmembrane region" description="Helical" evidence="6">
    <location>
        <begin position="491"/>
        <end position="510"/>
    </location>
</feature>
<evidence type="ECO:0000256" key="6">
    <source>
        <dbReference type="SAM" id="Phobius"/>
    </source>
</evidence>
<name>A0A8J2W9W5_9CRUS</name>
<keyword evidence="7" id="KW-0732">Signal</keyword>
<keyword evidence="2 6" id="KW-0812">Transmembrane</keyword>
<dbReference type="InterPro" id="IPR003689">
    <property type="entry name" value="ZIP"/>
</dbReference>
<evidence type="ECO:0000256" key="1">
    <source>
        <dbReference type="ARBA" id="ARBA00004141"/>
    </source>
</evidence>
<dbReference type="PANTHER" id="PTHR11040">
    <property type="entry name" value="ZINC/IRON TRANSPORTER"/>
    <property type="match status" value="1"/>
</dbReference>
<evidence type="ECO:0000313" key="8">
    <source>
        <dbReference type="EMBL" id="CAH0110428.1"/>
    </source>
</evidence>
<proteinExistence type="predicted"/>
<dbReference type="Proteomes" id="UP000789390">
    <property type="component" value="Unassembled WGS sequence"/>
</dbReference>
<dbReference type="EMBL" id="CAKKLH010000303">
    <property type="protein sequence ID" value="CAH0110428.1"/>
    <property type="molecule type" value="Genomic_DNA"/>
</dbReference>
<feature type="transmembrane region" description="Helical" evidence="6">
    <location>
        <begin position="458"/>
        <end position="479"/>
    </location>
</feature>
<feature type="transmembrane region" description="Helical" evidence="6">
    <location>
        <begin position="425"/>
        <end position="446"/>
    </location>
</feature>
<dbReference type="OrthoDB" id="448280at2759"/>
<dbReference type="GO" id="GO:0005886">
    <property type="term" value="C:plasma membrane"/>
    <property type="evidence" value="ECO:0007669"/>
    <property type="project" value="TreeGrafter"/>
</dbReference>
<sequence>MSHRWDLGAFLALHSLVVSHLMGTSEGNPKGADFLEFEPPYVRHIYATFPKETEIFCGKIHDPSSQLLKMNLLESKLLTMSVLGLVSIFLGLLPEVIVRKLNLTQSSTGDVMSPFTKTIVSGILCFGGGVLMGTGFLHMLPEVYEGWQKYTKDNEIDINLALGIVVICGGFFLVYFVEELAHLMADRHAHNKEDVSIHRAVSIRGCPVSLEGPAPPCEPSSCHKSDGDASCQDSTICQLDCNDKEFCRDVTEGEECSSSKCYSSIATCSVIHNFEPADGYGTFSPADSQKNPDTHQQLQENKHLVNRNPHNGNSQSSIQKHWTKETNTGSMQRSQSGGNHSHDLHHHHGLMMENGHCVGAPLRGLLFIVALSLHEILEGIAVGLQKNQSGVLQLFAAVASHKFVISFCVGLELSTSGVKFLMHTIYILVFSLVTPLGIGIGIFMTTASSTDENLTDSLSSLIMQGLACGTILYVAFFEILERERSKSTVGLIQWTLLVFGFLSIMGLQLLRMEKDFSSPVHIELTQKKKRKSETEISNSNLIPNSRIIARTPRVIRDGKVAVIYQPHRGLGWYSEHKIEALLFSPEIVVMIEREDSGSKIHEYCHKMNYGWSVMDTICYGLSIKWVPVSEEFRIHESNGRETVVLKSTDRWFIA</sequence>